<gene>
    <name evidence="3" type="ORF">SAMN03080594_10149</name>
</gene>
<dbReference type="PANTHER" id="PTHR43649">
    <property type="entry name" value="ARABINOSE-BINDING PROTEIN-RELATED"/>
    <property type="match status" value="1"/>
</dbReference>
<dbReference type="SUPFAM" id="SSF53850">
    <property type="entry name" value="Periplasmic binding protein-like II"/>
    <property type="match status" value="1"/>
</dbReference>
<dbReference type="GO" id="GO:0042597">
    <property type="term" value="C:periplasmic space"/>
    <property type="evidence" value="ECO:0007669"/>
    <property type="project" value="UniProtKB-SubCell"/>
</dbReference>
<dbReference type="RefSeq" id="WP_072859761.1">
    <property type="nucleotide sequence ID" value="NZ_FQUX01000001.1"/>
</dbReference>
<keyword evidence="4" id="KW-1185">Reference proteome</keyword>
<protein>
    <submittedName>
        <fullName evidence="3">Carbohydrate ABC transporter substrate-binding protein, CUT1 family</fullName>
    </submittedName>
</protein>
<proteinExistence type="inferred from homology"/>
<evidence type="ECO:0000313" key="3">
    <source>
        <dbReference type="EMBL" id="SHE36411.1"/>
    </source>
</evidence>
<comment type="subcellular location">
    <subcellularLocation>
        <location evidence="1">Periplasm</location>
    </subcellularLocation>
</comment>
<dbReference type="OrthoDB" id="9811622at2"/>
<dbReference type="AlphaFoldDB" id="A0A1M4SW47"/>
<comment type="similarity">
    <text evidence="2">Belongs to the bacterial solute-binding protein 1 family.</text>
</comment>
<dbReference type="Gene3D" id="3.40.190.10">
    <property type="entry name" value="Periplasmic binding protein-like II"/>
    <property type="match status" value="2"/>
</dbReference>
<accession>A0A1M4SW47</accession>
<dbReference type="Proteomes" id="UP000184406">
    <property type="component" value="Unassembled WGS sequence"/>
</dbReference>
<dbReference type="Pfam" id="PF13416">
    <property type="entry name" value="SBP_bac_8"/>
    <property type="match status" value="1"/>
</dbReference>
<dbReference type="EMBL" id="FQUX01000001">
    <property type="protein sequence ID" value="SHE36411.1"/>
    <property type="molecule type" value="Genomic_DNA"/>
</dbReference>
<evidence type="ECO:0000256" key="1">
    <source>
        <dbReference type="ARBA" id="ARBA00004418"/>
    </source>
</evidence>
<sequence>MTLLKGIAWDHPRGYEPLIAASNEFTKKNSMVSITWDVRSLKEFGDMPIENLIESYDLITIDHPYMGQADNKGLLVNLEEYISKDRLRVLQEQSLGDCFNSYQYNGHLYALPIDAAAQVAAYRKDIIWELGLNLPSTYKDLKTFYGKVPNGFSVAWALCPTDLWCSFLTLCAQNRGAGFIENRVFNKEVGSMVLDEIKHHLDFLHPESIHWNPIQVLDIMGNGENILYCPYLFGYSNYSREGYTKNIVHFTDSPVGEQKNISTLLGGVGLAVSSKSNYPDIATNFVEFVAGSEIQVGVFTLNGGQPGNLIAWQNENNNVLCNNFFKDTLSTIEKAYVRPKHHGWNEFQDQGCFLLHEGILKNRPSHKIMNDLNELYKSIYCL</sequence>
<dbReference type="InterPro" id="IPR050490">
    <property type="entry name" value="Bact_solute-bd_prot1"/>
</dbReference>
<name>A0A1M4SW47_9FLAO</name>
<evidence type="ECO:0000313" key="4">
    <source>
        <dbReference type="Proteomes" id="UP000184406"/>
    </source>
</evidence>
<reference evidence="4" key="1">
    <citation type="submission" date="2016-11" db="EMBL/GenBank/DDBJ databases">
        <authorList>
            <person name="Varghese N."/>
            <person name="Submissions S."/>
        </authorList>
    </citation>
    <scope>NUCLEOTIDE SEQUENCE [LARGE SCALE GENOMIC DNA]</scope>
    <source>
        <strain evidence="4">DSM 17539</strain>
    </source>
</reference>
<dbReference type="PANTHER" id="PTHR43649:SF12">
    <property type="entry name" value="DIACETYLCHITOBIOSE BINDING PROTEIN DASA"/>
    <property type="match status" value="1"/>
</dbReference>
<organism evidence="3 4">
    <name type="scientific">Arenibacter palladensis</name>
    <dbReference type="NCBI Taxonomy" id="237373"/>
    <lineage>
        <taxon>Bacteria</taxon>
        <taxon>Pseudomonadati</taxon>
        <taxon>Bacteroidota</taxon>
        <taxon>Flavobacteriia</taxon>
        <taxon>Flavobacteriales</taxon>
        <taxon>Flavobacteriaceae</taxon>
        <taxon>Arenibacter</taxon>
    </lineage>
</organism>
<dbReference type="InterPro" id="IPR006059">
    <property type="entry name" value="SBP"/>
</dbReference>
<evidence type="ECO:0000256" key="2">
    <source>
        <dbReference type="ARBA" id="ARBA00008520"/>
    </source>
</evidence>